<evidence type="ECO:0000313" key="2">
    <source>
        <dbReference type="Proteomes" id="UP000765509"/>
    </source>
</evidence>
<gene>
    <name evidence="1" type="ORF">O181_119013</name>
</gene>
<dbReference type="Proteomes" id="UP000765509">
    <property type="component" value="Unassembled WGS sequence"/>
</dbReference>
<name>A0A9Q3KD18_9BASI</name>
<dbReference type="EMBL" id="AVOT02104757">
    <property type="protein sequence ID" value="MBW0579298.1"/>
    <property type="molecule type" value="Genomic_DNA"/>
</dbReference>
<reference evidence="1" key="1">
    <citation type="submission" date="2021-03" db="EMBL/GenBank/DDBJ databases">
        <title>Draft genome sequence of rust myrtle Austropuccinia psidii MF-1, a brazilian biotype.</title>
        <authorList>
            <person name="Quecine M.C."/>
            <person name="Pachon D.M.R."/>
            <person name="Bonatelli M.L."/>
            <person name="Correr F.H."/>
            <person name="Franceschini L.M."/>
            <person name="Leite T.F."/>
            <person name="Margarido G.R.A."/>
            <person name="Almeida C.A."/>
            <person name="Ferrarezi J.A."/>
            <person name="Labate C.A."/>
        </authorList>
    </citation>
    <scope>NUCLEOTIDE SEQUENCE</scope>
    <source>
        <strain evidence="1">MF-1</strain>
    </source>
</reference>
<dbReference type="AlphaFoldDB" id="A0A9Q3KD18"/>
<sequence length="152" mass="16678">MYRPWDILGPFWPKSNDAKRGQWVRPLGSNPQVGPPGPIFGHQSQKTKTVPNPQMSIFSLGLGTIHKWPLEITRGLQTLHFQAFLLEIREGLFPLLDPKAAGTLDGACMVYIPLCTIFLSNSMVNLSGPNSSISSHVPIGKSISREDAKISS</sequence>
<protein>
    <submittedName>
        <fullName evidence="1">Uncharacterized protein</fullName>
    </submittedName>
</protein>
<proteinExistence type="predicted"/>
<comment type="caution">
    <text evidence="1">The sequence shown here is derived from an EMBL/GenBank/DDBJ whole genome shotgun (WGS) entry which is preliminary data.</text>
</comment>
<accession>A0A9Q3KD18</accession>
<evidence type="ECO:0000313" key="1">
    <source>
        <dbReference type="EMBL" id="MBW0579298.1"/>
    </source>
</evidence>
<organism evidence="1 2">
    <name type="scientific">Austropuccinia psidii MF-1</name>
    <dbReference type="NCBI Taxonomy" id="1389203"/>
    <lineage>
        <taxon>Eukaryota</taxon>
        <taxon>Fungi</taxon>
        <taxon>Dikarya</taxon>
        <taxon>Basidiomycota</taxon>
        <taxon>Pucciniomycotina</taxon>
        <taxon>Pucciniomycetes</taxon>
        <taxon>Pucciniales</taxon>
        <taxon>Sphaerophragmiaceae</taxon>
        <taxon>Austropuccinia</taxon>
    </lineage>
</organism>
<keyword evidence="2" id="KW-1185">Reference proteome</keyword>